<dbReference type="Gene3D" id="1.25.40.10">
    <property type="entry name" value="Tetratricopeptide repeat domain"/>
    <property type="match status" value="2"/>
</dbReference>
<dbReference type="AlphaFoldDB" id="A0A642VD43"/>
<keyword evidence="2" id="KW-1185">Reference proteome</keyword>
<dbReference type="EMBL" id="SWFS01000049">
    <property type="protein sequence ID" value="KAA8917302.1"/>
    <property type="molecule type" value="Genomic_DNA"/>
</dbReference>
<dbReference type="SUPFAM" id="SSF48452">
    <property type="entry name" value="TPR-like"/>
    <property type="match status" value="2"/>
</dbReference>
<protein>
    <recommendedName>
        <fullName evidence="3">TPR domain protein</fullName>
    </recommendedName>
</protein>
<evidence type="ECO:0000313" key="1">
    <source>
        <dbReference type="EMBL" id="KAA8917302.1"/>
    </source>
</evidence>
<gene>
    <name evidence="1" type="ORF">TRICI_000551</name>
</gene>
<name>A0A642VD43_9ASCO</name>
<dbReference type="InterPro" id="IPR011990">
    <property type="entry name" value="TPR-like_helical_dom_sf"/>
</dbReference>
<evidence type="ECO:0000313" key="2">
    <source>
        <dbReference type="Proteomes" id="UP000761534"/>
    </source>
</evidence>
<accession>A0A642VD43</accession>
<proteinExistence type="predicted"/>
<dbReference type="Proteomes" id="UP000761534">
    <property type="component" value="Unassembled WGS sequence"/>
</dbReference>
<reference evidence="1" key="1">
    <citation type="journal article" date="2019" name="G3 (Bethesda)">
        <title>Genome Assemblies of Two Rare Opportunistic Yeast Pathogens: Diutina rugosa (syn. Candida rugosa) and Trichomonascus ciferrii (syn. Candida ciferrii).</title>
        <authorList>
            <person name="Mixao V."/>
            <person name="Saus E."/>
            <person name="Hansen A.P."/>
            <person name="Lass-Florl C."/>
            <person name="Gabaldon T."/>
        </authorList>
    </citation>
    <scope>NUCLEOTIDE SEQUENCE</scope>
    <source>
        <strain evidence="1">CBS 4856</strain>
    </source>
</reference>
<comment type="caution">
    <text evidence="1">The sequence shown here is derived from an EMBL/GenBank/DDBJ whole genome shotgun (WGS) entry which is preliminary data.</text>
</comment>
<sequence>MIEANRVSAEEEYYDLGSNVHMDIGTSSKDAQVWFDRGLTWAYGFNHDEAARCFEQAILHDASSAMGYWGLAYALGPNYNKSWWAFDPKELKRNVDKGHWAVEQGLKVAKTAFEKDIVEAVGCRLPESDFQAANEAYAAAMRKVYHAHNGEQNIHLLTVAAEALMNTASRALYESGSGKPIPSTPVFEVKDMLEKGLKLPGASKHPGVLHLYIHLMEMSATPEAALLAADNLRTLVPDSGHIHHMPSHIYTLVGEYHRAVDTNMNATIVDDKYFKKMGGSNFYSVYRLHDYQSLIYAAMLAGLQQVALETTDRMEATITEDLLRMESPPMANWMEFFFSVRVHVMIRFGMWEELKKLPVPEDQELYCGTVAITHYGRALAHAATRNIDAAEKERTNFREAAKRIPPSRLMFPNKVIDILQVAHAMLDGELEYRKGNYTEAFEHLRVAIKRDDNLLYTEPWNWMLPTRHPLAALLLEQGHVEEAAALYAEDLGFDETSNCPKHPNNVWALHGYHECLVRLGRDAEASIINRQLTVARAGSDFPIKSSCACRLGTQTCTK</sequence>
<dbReference type="PANTHER" id="PTHR45588">
    <property type="entry name" value="TPR DOMAIN-CONTAINING PROTEIN"/>
    <property type="match status" value="1"/>
</dbReference>
<evidence type="ECO:0008006" key="3">
    <source>
        <dbReference type="Google" id="ProtNLM"/>
    </source>
</evidence>
<dbReference type="OrthoDB" id="414774at2759"/>
<organism evidence="1 2">
    <name type="scientific">Trichomonascus ciferrii</name>
    <dbReference type="NCBI Taxonomy" id="44093"/>
    <lineage>
        <taxon>Eukaryota</taxon>
        <taxon>Fungi</taxon>
        <taxon>Dikarya</taxon>
        <taxon>Ascomycota</taxon>
        <taxon>Saccharomycotina</taxon>
        <taxon>Dipodascomycetes</taxon>
        <taxon>Dipodascales</taxon>
        <taxon>Trichomonascaceae</taxon>
        <taxon>Trichomonascus</taxon>
        <taxon>Trichomonascus ciferrii complex</taxon>
    </lineage>
</organism>
<dbReference type="PANTHER" id="PTHR45588:SF1">
    <property type="entry name" value="WW DOMAIN-CONTAINING PROTEIN"/>
    <property type="match status" value="1"/>
</dbReference>
<dbReference type="VEuPathDB" id="FungiDB:TRICI_000551"/>